<evidence type="ECO:0000256" key="6">
    <source>
        <dbReference type="SAM" id="Phobius"/>
    </source>
</evidence>
<sequence length="602" mass="65855">MLGRAFTKIWRHKDSENHYYLDLEGFKSKGPTQEDNVAYCPEQDASSTDREDSNDSNVYEHPEEVSFGYKARGRPAVESVTKTDGNAGTGLLTTVAPLPTTGVNECTKKPCQHGRCVNKDGGYSCVCSPGWTGQNCQQDINECTRKPCQHGYCVNKDGGYNCTCAPGWTGQNCQQGINECDKSPCQHGRCVNKDGGYTCVCSPGWTGQNCQQDIKCAKTPCRHGRCVNKDGGYTCVCLPGWTGQNCQQNINECARNPCQHGRCVNKDGGYKCQQAECPSGWSGHGDHCYKLMKAKVTWTAAKSKCERLGAELASVKDKKENDFIAGLVVGDFARHMWNVRIFGAAYRLLACGVLVILFIITIGVTQVKPDQKENEDGVLMGANLKLSGTSTAWLMTSAQDYSSTINRVTGLPTIHHPGRPAPPSGRPAIESVTKTGVNEGAGLQTIVASLSATAECQSGWSGHGNHCYRLMEDKVCWKIAKSGCERVGAELASVKDKEENDFIADLVVGAPKGYVALVWLGLHKESGEWKWTDGSLATYFNWAPGEPNNSWFHSLGRGENCGAVYSETGTKWIGRMYSERGQWNDNACNWNYPFICKRPKQG</sequence>
<dbReference type="CDD" id="cd00054">
    <property type="entry name" value="EGF_CA"/>
    <property type="match status" value="5"/>
</dbReference>
<feature type="transmembrane region" description="Helical" evidence="6">
    <location>
        <begin position="344"/>
        <end position="364"/>
    </location>
</feature>
<gene>
    <name evidence="10" type="primary">LOC118420063</name>
</gene>
<dbReference type="PROSITE" id="PS00022">
    <property type="entry name" value="EGF_1"/>
    <property type="match status" value="4"/>
</dbReference>
<evidence type="ECO:0000259" key="8">
    <source>
        <dbReference type="PROSITE" id="PS50041"/>
    </source>
</evidence>
<evidence type="ECO:0000313" key="9">
    <source>
        <dbReference type="Proteomes" id="UP000001554"/>
    </source>
</evidence>
<proteinExistence type="predicted"/>
<dbReference type="KEGG" id="bfo:118420063"/>
<dbReference type="InterPro" id="IPR001304">
    <property type="entry name" value="C-type_lectin-like"/>
</dbReference>
<comment type="caution">
    <text evidence="4">Lacks conserved residue(s) required for the propagation of feature annotation.</text>
</comment>
<dbReference type="InterPro" id="IPR009030">
    <property type="entry name" value="Growth_fac_rcpt_cys_sf"/>
</dbReference>
<feature type="domain" description="C-type lectin" evidence="8">
    <location>
        <begin position="284"/>
        <end position="337"/>
    </location>
</feature>
<dbReference type="Proteomes" id="UP000001554">
    <property type="component" value="Chromosome 7"/>
</dbReference>
<dbReference type="PANTHER" id="PTHR12916:SF13">
    <property type="entry name" value="SUSHI, VON WILLEBRAND FACTOR TYPE A, EGF AND PENTRAXIN DOMAIN-CONTAINING PROTEIN 1-LIKE"/>
    <property type="match status" value="1"/>
</dbReference>
<evidence type="ECO:0000256" key="2">
    <source>
        <dbReference type="ARBA" id="ARBA00022737"/>
    </source>
</evidence>
<dbReference type="SMART" id="SM00181">
    <property type="entry name" value="EGF"/>
    <property type="match status" value="5"/>
</dbReference>
<name>A0A9J7LGT9_BRAFL</name>
<feature type="domain" description="EGF-like" evidence="7">
    <location>
        <begin position="249"/>
        <end position="289"/>
    </location>
</feature>
<feature type="disulfide bond" evidence="4">
    <location>
        <begin position="180"/>
        <end position="190"/>
    </location>
</feature>
<organism evidence="9 10">
    <name type="scientific">Branchiostoma floridae</name>
    <name type="common">Florida lancelet</name>
    <name type="synonym">Amphioxus</name>
    <dbReference type="NCBI Taxonomy" id="7739"/>
    <lineage>
        <taxon>Eukaryota</taxon>
        <taxon>Metazoa</taxon>
        <taxon>Chordata</taxon>
        <taxon>Cephalochordata</taxon>
        <taxon>Leptocardii</taxon>
        <taxon>Amphioxiformes</taxon>
        <taxon>Branchiostomatidae</taxon>
        <taxon>Branchiostoma</taxon>
    </lineage>
</organism>
<dbReference type="InterPro" id="IPR000152">
    <property type="entry name" value="EGF-type_Asp/Asn_hydroxyl_site"/>
</dbReference>
<feature type="disulfide bond" evidence="4">
    <location>
        <begin position="143"/>
        <end position="153"/>
    </location>
</feature>
<dbReference type="FunFam" id="2.10.25.10:FF:000279">
    <property type="entry name" value="Neurogenic locus notch 1"/>
    <property type="match status" value="1"/>
</dbReference>
<dbReference type="InterPro" id="IPR049883">
    <property type="entry name" value="NOTCH1_EGF-like"/>
</dbReference>
<feature type="disulfide bond" evidence="4">
    <location>
        <begin position="127"/>
        <end position="136"/>
    </location>
</feature>
<evidence type="ECO:0000259" key="7">
    <source>
        <dbReference type="PROSITE" id="PS50026"/>
    </source>
</evidence>
<dbReference type="OMA" id="SGWSGHG"/>
<dbReference type="InterPro" id="IPR016187">
    <property type="entry name" value="CTDL_fold"/>
</dbReference>
<feature type="domain" description="EGF-like" evidence="7">
    <location>
        <begin position="139"/>
        <end position="174"/>
    </location>
</feature>
<evidence type="ECO:0000256" key="3">
    <source>
        <dbReference type="ARBA" id="ARBA00023157"/>
    </source>
</evidence>
<feature type="region of interest" description="Disordered" evidence="5">
    <location>
        <begin position="41"/>
        <end position="61"/>
    </location>
</feature>
<feature type="disulfide bond" evidence="4">
    <location>
        <begin position="106"/>
        <end position="116"/>
    </location>
</feature>
<protein>
    <submittedName>
        <fullName evidence="10">Uncharacterized protein LOC118420063</fullName>
    </submittedName>
</protein>
<evidence type="ECO:0000256" key="1">
    <source>
        <dbReference type="ARBA" id="ARBA00022536"/>
    </source>
</evidence>
<accession>A0A9J7LGT9</accession>
<evidence type="ECO:0000256" key="4">
    <source>
        <dbReference type="PROSITE-ProRule" id="PRU00076"/>
    </source>
</evidence>
<dbReference type="PROSITE" id="PS50026">
    <property type="entry name" value="EGF_3"/>
    <property type="match status" value="5"/>
</dbReference>
<dbReference type="Pfam" id="PF00059">
    <property type="entry name" value="Lectin_C"/>
    <property type="match status" value="1"/>
</dbReference>
<keyword evidence="3 4" id="KW-1015">Disulfide bond</keyword>
<feature type="domain" description="C-type lectin" evidence="8">
    <location>
        <begin position="463"/>
        <end position="597"/>
    </location>
</feature>
<dbReference type="FunFam" id="3.10.100.10:FF:000094">
    <property type="entry name" value="Uncharacterized protein"/>
    <property type="match status" value="1"/>
</dbReference>
<feature type="domain" description="EGF-like" evidence="7">
    <location>
        <begin position="212"/>
        <end position="247"/>
    </location>
</feature>
<dbReference type="CDD" id="cd00037">
    <property type="entry name" value="CLECT"/>
    <property type="match status" value="2"/>
</dbReference>
<dbReference type="GeneID" id="118420063"/>
<keyword evidence="6" id="KW-0472">Membrane</keyword>
<dbReference type="PROSITE" id="PS50041">
    <property type="entry name" value="C_TYPE_LECTIN_2"/>
    <property type="match status" value="2"/>
</dbReference>
<dbReference type="OrthoDB" id="283575at2759"/>
<feature type="compositionally biased region" description="Basic and acidic residues" evidence="5">
    <location>
        <begin position="47"/>
        <end position="61"/>
    </location>
</feature>
<feature type="disulfide bond" evidence="4">
    <location>
        <begin position="164"/>
        <end position="173"/>
    </location>
</feature>
<dbReference type="Gene3D" id="3.10.100.10">
    <property type="entry name" value="Mannose-Binding Protein A, subunit A"/>
    <property type="match status" value="2"/>
</dbReference>
<dbReference type="SMART" id="SM00034">
    <property type="entry name" value="CLECT"/>
    <property type="match status" value="2"/>
</dbReference>
<dbReference type="PROSITE" id="PS01187">
    <property type="entry name" value="EGF_CA"/>
    <property type="match status" value="2"/>
</dbReference>
<dbReference type="InterPro" id="IPR016186">
    <property type="entry name" value="C-type_lectin-like/link_sf"/>
</dbReference>
<dbReference type="PANTHER" id="PTHR12916">
    <property type="entry name" value="CYTOCHROME C OXIDASE POLYPEPTIDE VIC-2"/>
    <property type="match status" value="1"/>
</dbReference>
<dbReference type="PROSITE" id="PS00010">
    <property type="entry name" value="ASX_HYDROXYL"/>
    <property type="match status" value="4"/>
</dbReference>
<dbReference type="InterPro" id="IPR018097">
    <property type="entry name" value="EGF_Ca-bd_CS"/>
</dbReference>
<keyword evidence="6" id="KW-0812">Transmembrane</keyword>
<dbReference type="AlphaFoldDB" id="A0A9J7LGT9"/>
<dbReference type="RefSeq" id="XP_035682661.1">
    <property type="nucleotide sequence ID" value="XM_035826768.1"/>
</dbReference>
<dbReference type="SMART" id="SM00179">
    <property type="entry name" value="EGF_CA"/>
    <property type="match status" value="5"/>
</dbReference>
<dbReference type="SUPFAM" id="SSF56436">
    <property type="entry name" value="C-type lectin-like"/>
    <property type="match status" value="2"/>
</dbReference>
<dbReference type="GO" id="GO:0005886">
    <property type="term" value="C:plasma membrane"/>
    <property type="evidence" value="ECO:0000318"/>
    <property type="project" value="GO_Central"/>
</dbReference>
<feature type="domain" description="EGF-like" evidence="7">
    <location>
        <begin position="176"/>
        <end position="211"/>
    </location>
</feature>
<dbReference type="FunFam" id="2.10.25.10:FF:000901">
    <property type="entry name" value="Uncharacterized protein"/>
    <property type="match status" value="3"/>
</dbReference>
<keyword evidence="9" id="KW-1185">Reference proteome</keyword>
<reference evidence="10" key="2">
    <citation type="submission" date="2025-08" db="UniProtKB">
        <authorList>
            <consortium name="RefSeq"/>
        </authorList>
    </citation>
    <scope>IDENTIFICATION</scope>
    <source>
        <strain evidence="10">S238N-H82</strain>
        <tissue evidence="10">Testes</tissue>
    </source>
</reference>
<evidence type="ECO:0000313" key="10">
    <source>
        <dbReference type="RefSeq" id="XP_035682661.1"/>
    </source>
</evidence>
<dbReference type="Pfam" id="PF00008">
    <property type="entry name" value="EGF"/>
    <property type="match status" value="3"/>
</dbReference>
<dbReference type="GO" id="GO:0005509">
    <property type="term" value="F:calcium ion binding"/>
    <property type="evidence" value="ECO:0007669"/>
    <property type="project" value="InterPro"/>
</dbReference>
<dbReference type="SUPFAM" id="SSF57184">
    <property type="entry name" value="Growth factor receptor domain"/>
    <property type="match status" value="2"/>
</dbReference>
<reference evidence="9" key="1">
    <citation type="journal article" date="2020" name="Nat. Ecol. Evol.">
        <title>Deeply conserved synteny resolves early events in vertebrate evolution.</title>
        <authorList>
            <person name="Simakov O."/>
            <person name="Marletaz F."/>
            <person name="Yue J.X."/>
            <person name="O'Connell B."/>
            <person name="Jenkins J."/>
            <person name="Brandt A."/>
            <person name="Calef R."/>
            <person name="Tung C.H."/>
            <person name="Huang T.K."/>
            <person name="Schmutz J."/>
            <person name="Satoh N."/>
            <person name="Yu J.K."/>
            <person name="Putnam N.H."/>
            <person name="Green R.E."/>
            <person name="Rokhsar D.S."/>
        </authorList>
    </citation>
    <scope>NUCLEOTIDE SEQUENCE [LARGE SCALE GENOMIC DNA]</scope>
    <source>
        <strain evidence="9">S238N-H82</strain>
    </source>
</reference>
<feature type="disulfide bond" evidence="4">
    <location>
        <begin position="237"/>
        <end position="246"/>
    </location>
</feature>
<dbReference type="Pfam" id="PF07645">
    <property type="entry name" value="EGF_CA"/>
    <property type="match status" value="2"/>
</dbReference>
<keyword evidence="6" id="KW-1133">Transmembrane helix</keyword>
<evidence type="ECO:0000256" key="5">
    <source>
        <dbReference type="SAM" id="MobiDB-lite"/>
    </source>
</evidence>
<dbReference type="PROSITE" id="PS01186">
    <property type="entry name" value="EGF_2"/>
    <property type="match status" value="4"/>
</dbReference>
<feature type="disulfide bond" evidence="4">
    <location>
        <begin position="201"/>
        <end position="210"/>
    </location>
</feature>
<dbReference type="InterPro" id="IPR001881">
    <property type="entry name" value="EGF-like_Ca-bd_dom"/>
</dbReference>
<dbReference type="Gene3D" id="2.10.25.10">
    <property type="entry name" value="Laminin"/>
    <property type="match status" value="5"/>
</dbReference>
<feature type="disulfide bond" evidence="4">
    <location>
        <begin position="253"/>
        <end position="263"/>
    </location>
</feature>
<keyword evidence="1 4" id="KW-0245">EGF-like domain</keyword>
<feature type="disulfide bond" evidence="4">
    <location>
        <begin position="216"/>
        <end position="226"/>
    </location>
</feature>
<keyword evidence="2" id="KW-0677">Repeat</keyword>
<feature type="domain" description="EGF-like" evidence="7">
    <location>
        <begin position="102"/>
        <end position="137"/>
    </location>
</feature>
<dbReference type="InterPro" id="IPR000742">
    <property type="entry name" value="EGF"/>
</dbReference>